<dbReference type="EMBL" id="JADBGQ010000003">
    <property type="protein sequence ID" value="KAG5403602.1"/>
    <property type="molecule type" value="Genomic_DNA"/>
</dbReference>
<evidence type="ECO:0000256" key="6">
    <source>
        <dbReference type="PROSITE-ProRule" id="PRU00317"/>
    </source>
</evidence>
<evidence type="ECO:0000256" key="1">
    <source>
        <dbReference type="ARBA" id="ARBA00004496"/>
    </source>
</evidence>
<dbReference type="PROSITE" id="PS50302">
    <property type="entry name" value="PUM"/>
    <property type="match status" value="4"/>
</dbReference>
<sequence length="1056" mass="119691">MANGGDHPTVPPRLRGTPTANPPPPRRRFTPPRRRVDLTEENQSLLNSFRSSAALTPQETATCTQSLFRLMTSSDASQFRELVARLGDGNDLRRMVSLLTSNNAPFLQTARNENGSNRMQDLLGRTDDLDNFFLIAILRRFFDVMCDGDSSRVALRGMRVFSQEKRAAMYDHLLSDAVNLACDADGYVVLNDIIDDSDPRSFYGGRLLYVVARNAHQLSDHAFGSRVVQRVLQLNDLRCTRDVAVSLRGHCVYLSLTKYGSYVVEMLLDTEAVMVADELLWGCNEERLALLARNEFGSFVVLKALRVTREMYRRDLFGVLVDKLMPFVHHLGGFHGRLTYIMANGGDLRPAAAGASIERASPVVPPPSREIPTANIPPARFTAPNRVNLTEDNQSLLNSIRSSAALTPQERNTLFNLMTSSEENGAAQFREVVSRSDLRRMALFLTSDLDRFLEMARNKNGSNRIQELLGRTDDLDTYFFNAILSRFDHIMTDYEASRVAMQGMRVFSEEKKTEMCSYVRHHAIPLACDRSGYAVLKEIINVWSSLGHFFYRDQLLDIVARNALYLSYDAHGSYVVQHVLRLNDLRCTHNVAVSLRGSCFGLSFTKFGSFVVQKLLDTEEEAVMVVRELVRCDEERLVRLARSDYGNYVLVKALRVMQESNRIDLFWDLANKLRPYVHLLRGRSVGAFLYWLQLTYIMANGGDLTATGASIEQEPPVVPPPLRREIPTANIPPPRFAAPNRVNLTEENQSLLNSFRSSAAMTPQETDACMQSLFNVITSNEEDGAAQFREVISRLDEGNDLRKMASLLTSDLNRFLEMAIDDNGSNRIQELLGIRDDVDTFFYNAILSRFNHIMTDYEASRVAMQGMRVFSEEKKTGMCNYVRHHAVHLACDRCGYAVLKQIINVWSSLGHFFYRDQLLYVVAQNALDLSYHARGNYVVQHVLQLNDLRCTRNVAVSLSGHYFGLSFTKFGSYVVEKLLDTEEAAVMVVEEFLRCEGESLVGLATSAYGNFVVVKALRVMRERNRRDQFWGLVNKLRPHVHLLRGRKVGAFLYWLR</sequence>
<dbReference type="InterPro" id="IPR011989">
    <property type="entry name" value="ARM-like"/>
</dbReference>
<keyword evidence="10" id="KW-1185">Reference proteome</keyword>
<dbReference type="PANTHER" id="PTHR12537">
    <property type="entry name" value="RNA BINDING PROTEIN PUMILIO-RELATED"/>
    <property type="match status" value="1"/>
</dbReference>
<protein>
    <recommendedName>
        <fullName evidence="8">PUM-HD domain-containing protein</fullName>
    </recommendedName>
</protein>
<dbReference type="Proteomes" id="UP000823674">
    <property type="component" value="Chromosome A03"/>
</dbReference>
<evidence type="ECO:0000313" key="10">
    <source>
        <dbReference type="Proteomes" id="UP000823674"/>
    </source>
</evidence>
<dbReference type="Pfam" id="PF00806">
    <property type="entry name" value="PUF"/>
    <property type="match status" value="6"/>
</dbReference>
<evidence type="ECO:0000313" key="9">
    <source>
        <dbReference type="EMBL" id="KAG5403602.1"/>
    </source>
</evidence>
<gene>
    <name evidence="9" type="primary">A03p012050.1_BraROA</name>
    <name evidence="9" type="ORF">IGI04_009721</name>
</gene>
<feature type="region of interest" description="Disordered" evidence="7">
    <location>
        <begin position="1"/>
        <end position="35"/>
    </location>
</feature>
<comment type="subcellular location">
    <subcellularLocation>
        <location evidence="1">Cytoplasm</location>
    </subcellularLocation>
</comment>
<evidence type="ECO:0000256" key="4">
    <source>
        <dbReference type="ARBA" id="ARBA00022845"/>
    </source>
</evidence>
<evidence type="ECO:0000256" key="5">
    <source>
        <dbReference type="ARBA" id="ARBA00022884"/>
    </source>
</evidence>
<proteinExistence type="predicted"/>
<dbReference type="SUPFAM" id="SSF48371">
    <property type="entry name" value="ARM repeat"/>
    <property type="match status" value="3"/>
</dbReference>
<dbReference type="PROSITE" id="PS50303">
    <property type="entry name" value="PUM_HD"/>
    <property type="match status" value="2"/>
</dbReference>
<evidence type="ECO:0000256" key="2">
    <source>
        <dbReference type="ARBA" id="ARBA00022490"/>
    </source>
</evidence>
<feature type="repeat" description="Pumilio" evidence="6">
    <location>
        <begin position="957"/>
        <end position="994"/>
    </location>
</feature>
<dbReference type="InterPro" id="IPR033133">
    <property type="entry name" value="PUM-HD"/>
</dbReference>
<feature type="repeat" description="Pumilio" evidence="6">
    <location>
        <begin position="278"/>
        <end position="318"/>
    </location>
</feature>
<dbReference type="InterPro" id="IPR016024">
    <property type="entry name" value="ARM-type_fold"/>
</dbReference>
<keyword evidence="4" id="KW-0810">Translation regulation</keyword>
<organism evidence="9 10">
    <name type="scientific">Brassica rapa subsp. trilocularis</name>
    <dbReference type="NCBI Taxonomy" id="1813537"/>
    <lineage>
        <taxon>Eukaryota</taxon>
        <taxon>Viridiplantae</taxon>
        <taxon>Streptophyta</taxon>
        <taxon>Embryophyta</taxon>
        <taxon>Tracheophyta</taxon>
        <taxon>Spermatophyta</taxon>
        <taxon>Magnoliopsida</taxon>
        <taxon>eudicotyledons</taxon>
        <taxon>Gunneridae</taxon>
        <taxon>Pentapetalae</taxon>
        <taxon>rosids</taxon>
        <taxon>malvids</taxon>
        <taxon>Brassicales</taxon>
        <taxon>Brassicaceae</taxon>
        <taxon>Brassiceae</taxon>
        <taxon>Brassica</taxon>
    </lineage>
</organism>
<reference evidence="9 10" key="1">
    <citation type="submission" date="2021-03" db="EMBL/GenBank/DDBJ databases">
        <authorList>
            <person name="King G.J."/>
            <person name="Bancroft I."/>
            <person name="Baten A."/>
            <person name="Bloomfield J."/>
            <person name="Borpatragohain P."/>
            <person name="He Z."/>
            <person name="Irish N."/>
            <person name="Irwin J."/>
            <person name="Liu K."/>
            <person name="Mauleon R.P."/>
            <person name="Moore J."/>
            <person name="Morris R."/>
            <person name="Ostergaard L."/>
            <person name="Wang B."/>
            <person name="Wells R."/>
        </authorList>
    </citation>
    <scope>NUCLEOTIDE SEQUENCE [LARGE SCALE GENOMIC DNA]</scope>
    <source>
        <strain evidence="9">R-o-18</strain>
        <tissue evidence="9">Leaf</tissue>
    </source>
</reference>
<evidence type="ECO:0000256" key="3">
    <source>
        <dbReference type="ARBA" id="ARBA00022737"/>
    </source>
</evidence>
<evidence type="ECO:0000256" key="7">
    <source>
        <dbReference type="SAM" id="MobiDB-lite"/>
    </source>
</evidence>
<dbReference type="PANTHER" id="PTHR12537:SF137">
    <property type="entry name" value="PUMILIO HOMOLOG 16-RELATED"/>
    <property type="match status" value="1"/>
</dbReference>
<keyword evidence="3" id="KW-0677">Repeat</keyword>
<feature type="domain" description="PUM-HD" evidence="8">
    <location>
        <begin position="1"/>
        <end position="349"/>
    </location>
</feature>
<evidence type="ECO:0000259" key="8">
    <source>
        <dbReference type="PROSITE" id="PS50303"/>
    </source>
</evidence>
<feature type="repeat" description="Pumilio" evidence="6">
    <location>
        <begin position="594"/>
        <end position="631"/>
    </location>
</feature>
<accession>A0ABQ7MY32</accession>
<comment type="caution">
    <text evidence="9">The sequence shown here is derived from an EMBL/GenBank/DDBJ whole genome shotgun (WGS) entry which is preliminary data.</text>
</comment>
<keyword evidence="5" id="KW-0694">RNA-binding</keyword>
<dbReference type="SMART" id="SM00025">
    <property type="entry name" value="Pumilio"/>
    <property type="match status" value="10"/>
</dbReference>
<name>A0ABQ7MY32_BRACM</name>
<dbReference type="Gene3D" id="1.25.10.10">
    <property type="entry name" value="Leucine-rich Repeat Variant"/>
    <property type="match status" value="3"/>
</dbReference>
<keyword evidence="2" id="KW-0963">Cytoplasm</keyword>
<feature type="repeat" description="Pumilio" evidence="6">
    <location>
        <begin position="557"/>
        <end position="593"/>
    </location>
</feature>
<feature type="domain" description="PUM-HD" evidence="8">
    <location>
        <begin position="535"/>
        <end position="1056"/>
    </location>
</feature>
<dbReference type="InterPro" id="IPR001313">
    <property type="entry name" value="Pumilio_RNA-bd_rpt"/>
</dbReference>